<keyword evidence="9 11" id="KW-0472">Membrane</keyword>
<keyword evidence="3 11" id="KW-0328">Glycosyltransferase</keyword>
<evidence type="ECO:0000259" key="12">
    <source>
        <dbReference type="Pfam" id="PF00912"/>
    </source>
</evidence>
<evidence type="ECO:0000256" key="3">
    <source>
        <dbReference type="ARBA" id="ARBA00022676"/>
    </source>
</evidence>
<dbReference type="Gene3D" id="1.10.3810.10">
    <property type="entry name" value="Biosynthetic peptidoglycan transglycosylase-like"/>
    <property type="match status" value="1"/>
</dbReference>
<keyword evidence="2 11" id="KW-0997">Cell inner membrane</keyword>
<keyword evidence="1 11" id="KW-1003">Cell membrane</keyword>
<dbReference type="RefSeq" id="WP_201503990.1">
    <property type="nucleotide sequence ID" value="NZ_CAJGYT010000001.1"/>
</dbReference>
<evidence type="ECO:0000313" key="13">
    <source>
        <dbReference type="EMBL" id="GAA0310686.1"/>
    </source>
</evidence>
<dbReference type="InterPro" id="IPR023346">
    <property type="entry name" value="Lysozyme-like_dom_sf"/>
</dbReference>
<gene>
    <name evidence="11 13" type="primary">mtgA</name>
    <name evidence="13" type="ORF">GCM10009129_04970</name>
</gene>
<sequence length="230" mass="25751">MTFGKFIKRLFLAAMLLVVAFHVLVAGLLLIWKTQPINHSMFMLSHQLSGGTVTQSWVEYEDIAKSAKQAAIVSEDSKFSSHHGFDLDGIEAAMKKNEASGKASAGGSTITQQLAKNLFLTSHRSYLRKGEEAIITVMIETMWDKQRILAAYLNVAEFGEGIYGIEAAAQHYYDKPASKLTRDQSALLISTLTNPKYYEDNRNDRRLRNKKRIVKRRMNNAVLPKAPDAA</sequence>
<dbReference type="Proteomes" id="UP001501787">
    <property type="component" value="Unassembled WGS sequence"/>
</dbReference>
<accession>A0ABN0VLQ5</accession>
<dbReference type="Pfam" id="PF00912">
    <property type="entry name" value="Transgly"/>
    <property type="match status" value="1"/>
</dbReference>
<comment type="caution">
    <text evidence="13">The sequence shown here is derived from an EMBL/GenBank/DDBJ whole genome shotgun (WGS) entry which is preliminary data.</text>
</comment>
<dbReference type="InterPro" id="IPR001264">
    <property type="entry name" value="Glyco_trans_51"/>
</dbReference>
<evidence type="ECO:0000256" key="1">
    <source>
        <dbReference type="ARBA" id="ARBA00022475"/>
    </source>
</evidence>
<reference evidence="13 14" key="1">
    <citation type="journal article" date="2019" name="Int. J. Syst. Evol. Microbiol.">
        <title>The Global Catalogue of Microorganisms (GCM) 10K type strain sequencing project: providing services to taxonomists for standard genome sequencing and annotation.</title>
        <authorList>
            <consortium name="The Broad Institute Genomics Platform"/>
            <consortium name="The Broad Institute Genome Sequencing Center for Infectious Disease"/>
            <person name="Wu L."/>
            <person name="Ma J."/>
        </authorList>
    </citation>
    <scope>NUCLEOTIDE SEQUENCE [LARGE SCALE GENOMIC DNA]</scope>
    <source>
        <strain evidence="13 14">JCM 16343</strain>
    </source>
</reference>
<evidence type="ECO:0000256" key="11">
    <source>
        <dbReference type="HAMAP-Rule" id="MF_00766"/>
    </source>
</evidence>
<evidence type="ECO:0000313" key="14">
    <source>
        <dbReference type="Proteomes" id="UP001501787"/>
    </source>
</evidence>
<keyword evidence="7 11" id="KW-0573">Peptidoglycan synthesis</keyword>
<dbReference type="SUPFAM" id="SSF53955">
    <property type="entry name" value="Lysozyme-like"/>
    <property type="match status" value="1"/>
</dbReference>
<feature type="transmembrane region" description="Helical" evidence="11">
    <location>
        <begin position="12"/>
        <end position="32"/>
    </location>
</feature>
<evidence type="ECO:0000256" key="8">
    <source>
        <dbReference type="ARBA" id="ARBA00022989"/>
    </source>
</evidence>
<dbReference type="NCBIfam" id="TIGR02070">
    <property type="entry name" value="mono_pep_trsgly"/>
    <property type="match status" value="1"/>
</dbReference>
<dbReference type="HAMAP" id="MF_00766">
    <property type="entry name" value="PGT_MtgA"/>
    <property type="match status" value="1"/>
</dbReference>
<proteinExistence type="inferred from homology"/>
<evidence type="ECO:0000256" key="10">
    <source>
        <dbReference type="ARBA" id="ARBA00023316"/>
    </source>
</evidence>
<feature type="domain" description="Glycosyl transferase family 51" evidence="12">
    <location>
        <begin position="52"/>
        <end position="218"/>
    </location>
</feature>
<name>A0ABN0VLQ5_9GAMM</name>
<keyword evidence="8 11" id="KW-1133">Transmembrane helix</keyword>
<dbReference type="PANTHER" id="PTHR30400">
    <property type="entry name" value="MONOFUNCTIONAL BIOSYNTHETIC PEPTIDOGLYCAN TRANSGLYCOSYLASE"/>
    <property type="match status" value="1"/>
</dbReference>
<evidence type="ECO:0000256" key="4">
    <source>
        <dbReference type="ARBA" id="ARBA00022679"/>
    </source>
</evidence>
<evidence type="ECO:0000256" key="9">
    <source>
        <dbReference type="ARBA" id="ARBA00023136"/>
    </source>
</evidence>
<evidence type="ECO:0000256" key="2">
    <source>
        <dbReference type="ARBA" id="ARBA00022519"/>
    </source>
</evidence>
<comment type="pathway">
    <text evidence="11">Cell wall biogenesis; peptidoglycan biosynthesis.</text>
</comment>
<keyword evidence="6 11" id="KW-0133">Cell shape</keyword>
<comment type="similarity">
    <text evidence="11">Belongs to the glycosyltransferase 51 family.</text>
</comment>
<comment type="catalytic activity">
    <reaction evidence="11">
        <text>[GlcNAc-(1-&gt;4)-Mur2Ac(oyl-L-Ala-gamma-D-Glu-L-Lys-D-Ala-D-Ala)](n)-di-trans,octa-cis-undecaprenyl diphosphate + beta-D-GlcNAc-(1-&gt;4)-Mur2Ac(oyl-L-Ala-gamma-D-Glu-L-Lys-D-Ala-D-Ala)-di-trans,octa-cis-undecaprenyl diphosphate = [GlcNAc-(1-&gt;4)-Mur2Ac(oyl-L-Ala-gamma-D-Glu-L-Lys-D-Ala-D-Ala)](n+1)-di-trans,octa-cis-undecaprenyl diphosphate + di-trans,octa-cis-undecaprenyl diphosphate + H(+)</text>
        <dbReference type="Rhea" id="RHEA:23708"/>
        <dbReference type="Rhea" id="RHEA-COMP:9602"/>
        <dbReference type="Rhea" id="RHEA-COMP:9603"/>
        <dbReference type="ChEBI" id="CHEBI:15378"/>
        <dbReference type="ChEBI" id="CHEBI:58405"/>
        <dbReference type="ChEBI" id="CHEBI:60033"/>
        <dbReference type="ChEBI" id="CHEBI:78435"/>
        <dbReference type="EC" id="2.4.99.28"/>
    </reaction>
</comment>
<comment type="function">
    <text evidence="11">Peptidoglycan polymerase that catalyzes glycan chain elongation from lipid-linked precursors.</text>
</comment>
<evidence type="ECO:0000256" key="6">
    <source>
        <dbReference type="ARBA" id="ARBA00022960"/>
    </source>
</evidence>
<dbReference type="PANTHER" id="PTHR30400:SF0">
    <property type="entry name" value="BIOSYNTHETIC PEPTIDOGLYCAN TRANSGLYCOSYLASE"/>
    <property type="match status" value="1"/>
</dbReference>
<evidence type="ECO:0000256" key="7">
    <source>
        <dbReference type="ARBA" id="ARBA00022984"/>
    </source>
</evidence>
<keyword evidence="5 11" id="KW-0812">Transmembrane</keyword>
<evidence type="ECO:0000256" key="5">
    <source>
        <dbReference type="ARBA" id="ARBA00022692"/>
    </source>
</evidence>
<dbReference type="InterPro" id="IPR036950">
    <property type="entry name" value="PBP_transglycosylase"/>
</dbReference>
<protein>
    <recommendedName>
        <fullName evidence="11">Biosynthetic peptidoglycan transglycosylase</fullName>
        <ecNumber evidence="11">2.4.99.28</ecNumber>
    </recommendedName>
    <alternativeName>
        <fullName evidence="11">Glycan polymerase</fullName>
    </alternativeName>
    <alternativeName>
        <fullName evidence="11">Peptidoglycan glycosyltransferase MtgA</fullName>
        <shortName evidence="11">PGT</shortName>
    </alternativeName>
</protein>
<keyword evidence="14" id="KW-1185">Reference proteome</keyword>
<comment type="subcellular location">
    <subcellularLocation>
        <location evidence="11">Cell inner membrane</location>
        <topology evidence="11">Single-pass membrane protein</topology>
    </subcellularLocation>
</comment>
<dbReference type="EC" id="2.4.99.28" evidence="11"/>
<dbReference type="InterPro" id="IPR011812">
    <property type="entry name" value="Pep_trsgly"/>
</dbReference>
<organism evidence="13 14">
    <name type="scientific">Psychrobacter aestuarii</name>
    <dbReference type="NCBI Taxonomy" id="556327"/>
    <lineage>
        <taxon>Bacteria</taxon>
        <taxon>Pseudomonadati</taxon>
        <taxon>Pseudomonadota</taxon>
        <taxon>Gammaproteobacteria</taxon>
        <taxon>Moraxellales</taxon>
        <taxon>Moraxellaceae</taxon>
        <taxon>Psychrobacter</taxon>
    </lineage>
</organism>
<keyword evidence="10 11" id="KW-0961">Cell wall biogenesis/degradation</keyword>
<keyword evidence="4 11" id="KW-0808">Transferase</keyword>
<dbReference type="EMBL" id="BAAAFR010000001">
    <property type="protein sequence ID" value="GAA0310686.1"/>
    <property type="molecule type" value="Genomic_DNA"/>
</dbReference>